<dbReference type="STRING" id="75743.A0A401PAG6"/>
<evidence type="ECO:0000256" key="5">
    <source>
        <dbReference type="SAM" id="Phobius"/>
    </source>
</evidence>
<proteinExistence type="predicted"/>
<evidence type="ECO:0000259" key="6">
    <source>
        <dbReference type="Pfam" id="PF13705"/>
    </source>
</evidence>
<organism evidence="7 8">
    <name type="scientific">Scyliorhinus torazame</name>
    <name type="common">Cloudy catshark</name>
    <name type="synonym">Catulus torazame</name>
    <dbReference type="NCBI Taxonomy" id="75743"/>
    <lineage>
        <taxon>Eukaryota</taxon>
        <taxon>Metazoa</taxon>
        <taxon>Chordata</taxon>
        <taxon>Craniata</taxon>
        <taxon>Vertebrata</taxon>
        <taxon>Chondrichthyes</taxon>
        <taxon>Elasmobranchii</taxon>
        <taxon>Galeomorphii</taxon>
        <taxon>Galeoidea</taxon>
        <taxon>Carcharhiniformes</taxon>
        <taxon>Scyliorhinidae</taxon>
        <taxon>Scyliorhinus</taxon>
    </lineage>
</organism>
<evidence type="ECO:0000256" key="2">
    <source>
        <dbReference type="ARBA" id="ARBA00022692"/>
    </source>
</evidence>
<comment type="subcellular location">
    <subcellularLocation>
        <location evidence="1">Membrane</location>
        <topology evidence="1">Multi-pass membrane protein</topology>
    </subcellularLocation>
</comment>
<name>A0A401PAG6_SCYTO</name>
<reference evidence="7 8" key="1">
    <citation type="journal article" date="2018" name="Nat. Ecol. Evol.">
        <title>Shark genomes provide insights into elasmobranch evolution and the origin of vertebrates.</title>
        <authorList>
            <person name="Hara Y"/>
            <person name="Yamaguchi K"/>
            <person name="Onimaru K"/>
            <person name="Kadota M"/>
            <person name="Koyanagi M"/>
            <person name="Keeley SD"/>
            <person name="Tatsumi K"/>
            <person name="Tanaka K"/>
            <person name="Motone F"/>
            <person name="Kageyama Y"/>
            <person name="Nozu R"/>
            <person name="Adachi N"/>
            <person name="Nishimura O"/>
            <person name="Nakagawa R"/>
            <person name="Tanegashima C"/>
            <person name="Kiyatake I"/>
            <person name="Matsumoto R"/>
            <person name="Murakumo K"/>
            <person name="Nishida K"/>
            <person name="Terakita A"/>
            <person name="Kuratani S"/>
            <person name="Sato K"/>
            <person name="Hyodo S Kuraku.S."/>
        </authorList>
    </citation>
    <scope>NUCLEOTIDE SEQUENCE [LARGE SCALE GENOMIC DNA]</scope>
</reference>
<keyword evidence="8" id="KW-1185">Reference proteome</keyword>
<dbReference type="AlphaFoldDB" id="A0A401PAG6"/>
<evidence type="ECO:0000256" key="1">
    <source>
        <dbReference type="ARBA" id="ARBA00004141"/>
    </source>
</evidence>
<keyword evidence="3 5" id="KW-1133">Transmembrane helix</keyword>
<gene>
    <name evidence="7" type="ORF">scyTo_0012552</name>
</gene>
<evidence type="ECO:0000313" key="8">
    <source>
        <dbReference type="Proteomes" id="UP000288216"/>
    </source>
</evidence>
<dbReference type="Pfam" id="PF13705">
    <property type="entry name" value="TRC8_N"/>
    <property type="match status" value="1"/>
</dbReference>
<evidence type="ECO:0000256" key="4">
    <source>
        <dbReference type="ARBA" id="ARBA00023136"/>
    </source>
</evidence>
<dbReference type="EMBL" id="BFAA01006088">
    <property type="protein sequence ID" value="GCB70108.1"/>
    <property type="molecule type" value="Genomic_DNA"/>
</dbReference>
<feature type="domain" description="TRC8-like N-terminal" evidence="6">
    <location>
        <begin position="17"/>
        <end position="137"/>
    </location>
</feature>
<evidence type="ECO:0000313" key="7">
    <source>
        <dbReference type="EMBL" id="GCB70108.1"/>
    </source>
</evidence>
<accession>A0A401PAG6</accession>
<dbReference type="InterPro" id="IPR025754">
    <property type="entry name" value="TRC8_N_dom"/>
</dbReference>
<dbReference type="OrthoDB" id="4752984at2759"/>
<keyword evidence="4 5" id="KW-0472">Membrane</keyword>
<keyword evidence="2 5" id="KW-0812">Transmembrane</keyword>
<feature type="transmembrane region" description="Helical" evidence="5">
    <location>
        <begin position="83"/>
        <end position="100"/>
    </location>
</feature>
<comment type="caution">
    <text evidence="7">The sequence shown here is derived from an EMBL/GenBank/DDBJ whole genome shotgun (WGS) entry which is preliminary data.</text>
</comment>
<sequence>MAGLRVIMSGVREKLEAVLNVALRVPSIMVLEMLYRWDVSSFFQQIQARNNNNLLFQYKYLALNLHYVGYIISLVLLTLPRQHLVQLYLYVLTALLLYAGHQISRDFVRSEIEFGHDGPVYEEPLSLNRFTTALIEVLISLSQNAEHEIILESKHIIV</sequence>
<feature type="transmembrane region" description="Helical" evidence="5">
    <location>
        <begin position="58"/>
        <end position="77"/>
    </location>
</feature>
<dbReference type="Proteomes" id="UP000288216">
    <property type="component" value="Unassembled WGS sequence"/>
</dbReference>
<dbReference type="GO" id="GO:0016020">
    <property type="term" value="C:membrane"/>
    <property type="evidence" value="ECO:0007669"/>
    <property type="project" value="UniProtKB-SubCell"/>
</dbReference>
<protein>
    <recommendedName>
        <fullName evidence="6">TRC8-like N-terminal domain-containing protein</fullName>
    </recommendedName>
</protein>
<evidence type="ECO:0000256" key="3">
    <source>
        <dbReference type="ARBA" id="ARBA00022989"/>
    </source>
</evidence>